<reference evidence="2" key="1">
    <citation type="submission" date="2019-08" db="EMBL/GenBank/DDBJ databases">
        <authorList>
            <person name="Kucharzyk K."/>
            <person name="Murdoch R.W."/>
            <person name="Higgins S."/>
            <person name="Loffler F."/>
        </authorList>
    </citation>
    <scope>NUCLEOTIDE SEQUENCE</scope>
</reference>
<evidence type="ECO:0000313" key="2">
    <source>
        <dbReference type="EMBL" id="MPN38969.1"/>
    </source>
</evidence>
<dbReference type="Pfam" id="PF02875">
    <property type="entry name" value="Mur_ligase_C"/>
    <property type="match status" value="1"/>
</dbReference>
<proteinExistence type="predicted"/>
<evidence type="ECO:0000259" key="1">
    <source>
        <dbReference type="Pfam" id="PF02875"/>
    </source>
</evidence>
<comment type="caution">
    <text evidence="2">The sequence shown here is derived from an EMBL/GenBank/DDBJ whole genome shotgun (WGS) entry which is preliminary data.</text>
</comment>
<name>A0A645HL70_9ZZZZ</name>
<dbReference type="Gene3D" id="3.90.190.20">
    <property type="entry name" value="Mur ligase, C-terminal domain"/>
    <property type="match status" value="1"/>
</dbReference>
<dbReference type="PANTHER" id="PTHR43445:SF3">
    <property type="entry name" value="UDP-N-ACETYLMURAMATE--L-ALANINE LIGASE"/>
    <property type="match status" value="1"/>
</dbReference>
<dbReference type="EC" id="6.3.2.8" evidence="2"/>
<dbReference type="PANTHER" id="PTHR43445">
    <property type="entry name" value="UDP-N-ACETYLMURAMATE--L-ALANINE LIGASE-RELATED"/>
    <property type="match status" value="1"/>
</dbReference>
<dbReference type="EMBL" id="VSSQ01094515">
    <property type="protein sequence ID" value="MPN38969.1"/>
    <property type="molecule type" value="Genomic_DNA"/>
</dbReference>
<keyword evidence="2" id="KW-0436">Ligase</keyword>
<feature type="domain" description="Mur ligase C-terminal" evidence="1">
    <location>
        <begin position="2"/>
        <end position="122"/>
    </location>
</feature>
<dbReference type="InterPro" id="IPR050061">
    <property type="entry name" value="MurCDEF_pg_biosynth"/>
</dbReference>
<dbReference type="GO" id="GO:0008763">
    <property type="term" value="F:UDP-N-acetylmuramate-L-alanine ligase activity"/>
    <property type="evidence" value="ECO:0007669"/>
    <property type="project" value="UniProtKB-EC"/>
</dbReference>
<sequence>MRVVDDYAHHPTEIDAVLAAARDAVGPGRVVACFQPHLYSRTRDFAPAFGRALAAADEVVLMDIYGAREEPMPGVTTALIGDVTATVLGADRVHAVHSHRAAAETLAALARPGDIVLTIGAGDVTTVGPQVVDALAGTSH</sequence>
<accession>A0A645HL70</accession>
<dbReference type="SUPFAM" id="SSF53244">
    <property type="entry name" value="MurD-like peptide ligases, peptide-binding domain"/>
    <property type="match status" value="1"/>
</dbReference>
<protein>
    <submittedName>
        <fullName evidence="2">UDP-N-acetylmuramate--L-alanine ligase</fullName>
        <ecNumber evidence="2">6.3.2.8</ecNumber>
    </submittedName>
</protein>
<dbReference type="InterPro" id="IPR004101">
    <property type="entry name" value="Mur_ligase_C"/>
</dbReference>
<dbReference type="AlphaFoldDB" id="A0A645HL70"/>
<organism evidence="2">
    <name type="scientific">bioreactor metagenome</name>
    <dbReference type="NCBI Taxonomy" id="1076179"/>
    <lineage>
        <taxon>unclassified sequences</taxon>
        <taxon>metagenomes</taxon>
        <taxon>ecological metagenomes</taxon>
    </lineage>
</organism>
<dbReference type="InterPro" id="IPR036615">
    <property type="entry name" value="Mur_ligase_C_dom_sf"/>
</dbReference>
<gene>
    <name evidence="2" type="primary">murC_47</name>
    <name evidence="2" type="ORF">SDC9_186494</name>
</gene>